<evidence type="ECO:0000313" key="14">
    <source>
        <dbReference type="Proteomes" id="UP000657918"/>
    </source>
</evidence>
<dbReference type="PANTHER" id="PTHR31846">
    <property type="entry name" value="CRS1 / YHBY (CRM) DOMAIN-CONTAINING PROTEIN"/>
    <property type="match status" value="1"/>
</dbReference>
<keyword evidence="3" id="KW-0934">Plastid</keyword>
<dbReference type="Pfam" id="PF01985">
    <property type="entry name" value="CRS1_YhbY"/>
    <property type="match status" value="4"/>
</dbReference>
<feature type="domain" description="CRM" evidence="12">
    <location>
        <begin position="620"/>
        <end position="720"/>
    </location>
</feature>
<dbReference type="FunFam" id="3.30.110.60:FF:000002">
    <property type="entry name" value="CRS2-associated factor 1, chloroplastic"/>
    <property type="match status" value="2"/>
</dbReference>
<evidence type="ECO:0000256" key="10">
    <source>
        <dbReference type="PROSITE-ProRule" id="PRU00626"/>
    </source>
</evidence>
<keyword evidence="4" id="KW-0507">mRNA processing</keyword>
<dbReference type="Proteomes" id="UP000657918">
    <property type="component" value="Chromosome 16"/>
</dbReference>
<sequence>MVLPHISFLAKFSFCYCYGNVISSFSFSKFLFIHEMLLSLNHISYAFPSPKTHSSSLICPFPRTLIFEDHTSSRSGGSRRRRHPSLQFLIRSSSADNAQTLPHSAIQRIADKLRSLGFTEETETKAQTTAGEIFIPLPNRLPKYRVGQTLDPSWSTPENPVPVPGSGRAISRYHELRREVKREREAKKGEGKVPSLAELSLPNEELRRLRTIGIAEKRKLKVGKAGVTEGIVNGIHERWRRSEVVKIVCEDLCRMNMKRTHDLLERKTGGLVVWRVGSKIVLYRGVDYKYPYFFANTSSVNETSPDAVQNTDVDDEEVDEVGSVLSAVDGSAPSEPRSADEIVRPSLVQGVGSPNRVRFQLPGEAQLTEEADQLLDGLGPRFTDWWGYDPLPVDADLLPAAVPGYRRPFRLLPYGVKPTLTNDEMTTLKRLSRPLPCHFALGRNTKHQGLAASIVKLWEKCEIAKIAVKRGVQNTNSELMAQELKWLTGGTLLSRDKEFIVLYRGKDFLPSAVSSAIEDRRKRGDMDKRWTDCITSNETSEELKNRNWSAINAKSTDEIDGTNDRKRDLSENKNLRSTDAAIKRTSIKLSMALEKKAKAEKLLSELEKSEMSKQPEIDKEGVTEEERYMLRKIGLKMKPFLLMGRRGVFDGTIENMHLHWKYRELVKIICKEKSFRAVQEVARTLEAESGGILVAVEGVSKGYAIILYRGKNYTRPACLRPPTLLSKRQAMKRSLEAQRRESLKLHVLRLTSNIDHLKLQLVKDKEAHNVQCFDESKFQVKDEINNIELEEPTGTDSELKPDCHSYSTIPADRNVIIETRDEHGADSTTVNQNDSLGASANHNQLQPAQRSNWIDLYPTFDGNKNGENDPNCSLEFVRSKTCNSLFSGTSVGAVNSTSCSKNSMSNEKNVSHLNAKNCVSFNEEMGSSVKSAENQSRESVPIMVEEDNRMPSRVVCLSNRDRLLLRKQALKMKNRPVLAVEYLTIRFRYLSVGSSVAMAPKGRSNIVTGVAKAIKAHFQRHPLAIVHVKGRAKGTSVQEVVSKLEEATGAVLVSQEPSKVILYRGWGAGEPRHNGKENKQNAGEASREKGRSRHAVSPELMAAIRLECGLEHNNQS</sequence>
<feature type="compositionally biased region" description="Basic and acidic residues" evidence="11">
    <location>
        <begin position="1070"/>
        <end position="1089"/>
    </location>
</feature>
<dbReference type="GO" id="GO:0003729">
    <property type="term" value="F:mRNA binding"/>
    <property type="evidence" value="ECO:0007669"/>
    <property type="project" value="InterPro"/>
</dbReference>
<dbReference type="GO" id="GO:0000373">
    <property type="term" value="P:Group II intron splicing"/>
    <property type="evidence" value="ECO:0007669"/>
    <property type="project" value="UniProtKB-ARBA"/>
</dbReference>
<dbReference type="GO" id="GO:0006397">
    <property type="term" value="P:mRNA processing"/>
    <property type="evidence" value="ECO:0007669"/>
    <property type="project" value="UniProtKB-KW"/>
</dbReference>
<proteinExistence type="predicted"/>
<dbReference type="InterPro" id="IPR045278">
    <property type="entry name" value="CRS1/CFM2/CFM3"/>
</dbReference>
<dbReference type="PANTHER" id="PTHR31846:SF20">
    <property type="entry name" value="CRM-DOMAIN CONTAINING FACTOR CFM2, CHLOROPLASTIC"/>
    <property type="match status" value="1"/>
</dbReference>
<name>A0A835JDK7_9ROSI</name>
<evidence type="ECO:0000256" key="4">
    <source>
        <dbReference type="ARBA" id="ARBA00022664"/>
    </source>
</evidence>
<dbReference type="SUPFAM" id="SSF75471">
    <property type="entry name" value="YhbY-like"/>
    <property type="match status" value="4"/>
</dbReference>
<comment type="caution">
    <text evidence="13">The sequence shown here is derived from an EMBL/GenBank/DDBJ whole genome shotgun (WGS) entry which is preliminary data.</text>
</comment>
<accession>A0A835JDK7</accession>
<keyword evidence="2" id="KW-0150">Chloroplast</keyword>
<dbReference type="EMBL" id="JADGMS010000016">
    <property type="protein sequence ID" value="KAF9666419.1"/>
    <property type="molecule type" value="Genomic_DNA"/>
</dbReference>
<keyword evidence="5" id="KW-0677">Repeat</keyword>
<dbReference type="GO" id="GO:0009507">
    <property type="term" value="C:chloroplast"/>
    <property type="evidence" value="ECO:0007669"/>
    <property type="project" value="UniProtKB-SubCell"/>
</dbReference>
<keyword evidence="14" id="KW-1185">Reference proteome</keyword>
<evidence type="ECO:0000256" key="2">
    <source>
        <dbReference type="ARBA" id="ARBA00022528"/>
    </source>
</evidence>
<keyword evidence="7" id="KW-0809">Transit peptide</keyword>
<dbReference type="OrthoDB" id="551352at2759"/>
<gene>
    <name evidence="13" type="ORF">SADUNF_Sadunf16G0227400</name>
</gene>
<dbReference type="InterPro" id="IPR035920">
    <property type="entry name" value="YhbY-like_sf"/>
</dbReference>
<evidence type="ECO:0000256" key="6">
    <source>
        <dbReference type="ARBA" id="ARBA00022884"/>
    </source>
</evidence>
<keyword evidence="8" id="KW-0508">mRNA splicing</keyword>
<comment type="subcellular location">
    <subcellularLocation>
        <location evidence="1">Plastid</location>
        <location evidence="1">Chloroplast</location>
    </subcellularLocation>
</comment>
<feature type="domain" description="CRM" evidence="12">
    <location>
        <begin position="955"/>
        <end position="1075"/>
    </location>
</feature>
<feature type="domain" description="CRM" evidence="12">
    <location>
        <begin position="418"/>
        <end position="515"/>
    </location>
</feature>
<dbReference type="Gene3D" id="3.30.110.60">
    <property type="entry name" value="YhbY-like"/>
    <property type="match status" value="4"/>
</dbReference>
<dbReference type="AlphaFoldDB" id="A0A835JDK7"/>
<evidence type="ECO:0000256" key="9">
    <source>
        <dbReference type="ARBA" id="ARBA00023274"/>
    </source>
</evidence>
<organism evidence="13 14">
    <name type="scientific">Salix dunnii</name>
    <dbReference type="NCBI Taxonomy" id="1413687"/>
    <lineage>
        <taxon>Eukaryota</taxon>
        <taxon>Viridiplantae</taxon>
        <taxon>Streptophyta</taxon>
        <taxon>Embryophyta</taxon>
        <taxon>Tracheophyta</taxon>
        <taxon>Spermatophyta</taxon>
        <taxon>Magnoliopsida</taxon>
        <taxon>eudicotyledons</taxon>
        <taxon>Gunneridae</taxon>
        <taxon>Pentapetalae</taxon>
        <taxon>rosids</taxon>
        <taxon>fabids</taxon>
        <taxon>Malpighiales</taxon>
        <taxon>Salicaceae</taxon>
        <taxon>Saliceae</taxon>
        <taxon>Salix</taxon>
    </lineage>
</organism>
<evidence type="ECO:0000256" key="5">
    <source>
        <dbReference type="ARBA" id="ARBA00022737"/>
    </source>
</evidence>
<dbReference type="GO" id="GO:1990904">
    <property type="term" value="C:ribonucleoprotein complex"/>
    <property type="evidence" value="ECO:0007669"/>
    <property type="project" value="UniProtKB-KW"/>
</dbReference>
<dbReference type="SMART" id="SM01103">
    <property type="entry name" value="CRS1_YhbY"/>
    <property type="match status" value="4"/>
</dbReference>
<keyword evidence="9" id="KW-0687">Ribonucleoprotein</keyword>
<evidence type="ECO:0000256" key="1">
    <source>
        <dbReference type="ARBA" id="ARBA00004229"/>
    </source>
</evidence>
<reference evidence="13 14" key="1">
    <citation type="submission" date="2020-10" db="EMBL/GenBank/DDBJ databases">
        <title>Plant Genome Project.</title>
        <authorList>
            <person name="Zhang R.-G."/>
        </authorList>
    </citation>
    <scope>NUCLEOTIDE SEQUENCE [LARGE SCALE GENOMIC DNA]</scope>
    <source>
        <strain evidence="13">FAFU-HL-1</strain>
        <tissue evidence="13">Leaf</tissue>
    </source>
</reference>
<dbReference type="PROSITE" id="PS51295">
    <property type="entry name" value="CRM"/>
    <property type="match status" value="4"/>
</dbReference>
<dbReference type="InterPro" id="IPR001890">
    <property type="entry name" value="RNA-binding_CRM"/>
</dbReference>
<evidence type="ECO:0000259" key="12">
    <source>
        <dbReference type="PROSITE" id="PS51295"/>
    </source>
</evidence>
<dbReference type="FunFam" id="3.30.110.60:FF:000003">
    <property type="entry name" value="CRM-domain containing factor CFM3B, chloroplastic"/>
    <property type="match status" value="1"/>
</dbReference>
<evidence type="ECO:0000256" key="7">
    <source>
        <dbReference type="ARBA" id="ARBA00022946"/>
    </source>
</evidence>
<feature type="region of interest" description="Disordered" evidence="11">
    <location>
        <begin position="1066"/>
        <end position="1095"/>
    </location>
</feature>
<protein>
    <recommendedName>
        <fullName evidence="12">CRM domain-containing protein</fullName>
    </recommendedName>
</protein>
<evidence type="ECO:0000256" key="11">
    <source>
        <dbReference type="SAM" id="MobiDB-lite"/>
    </source>
</evidence>
<feature type="domain" description="CRM" evidence="12">
    <location>
        <begin position="199"/>
        <end position="295"/>
    </location>
</feature>
<evidence type="ECO:0000256" key="8">
    <source>
        <dbReference type="ARBA" id="ARBA00023187"/>
    </source>
</evidence>
<keyword evidence="6 10" id="KW-0694">RNA-binding</keyword>
<evidence type="ECO:0000256" key="3">
    <source>
        <dbReference type="ARBA" id="ARBA00022640"/>
    </source>
</evidence>
<evidence type="ECO:0000313" key="13">
    <source>
        <dbReference type="EMBL" id="KAF9666419.1"/>
    </source>
</evidence>